<feature type="compositionally biased region" description="Basic and acidic residues" evidence="1">
    <location>
        <begin position="29"/>
        <end position="47"/>
    </location>
</feature>
<accession>N4VVE6</accession>
<feature type="region of interest" description="Disordered" evidence="1">
    <location>
        <begin position="26"/>
        <end position="74"/>
    </location>
</feature>
<dbReference type="EMBL" id="AMCV02000004">
    <property type="protein sequence ID" value="TDZ24841.1"/>
    <property type="molecule type" value="Genomic_DNA"/>
</dbReference>
<dbReference type="Proteomes" id="UP000014480">
    <property type="component" value="Unassembled WGS sequence"/>
</dbReference>
<feature type="compositionally biased region" description="Acidic residues" evidence="1">
    <location>
        <begin position="48"/>
        <end position="63"/>
    </location>
</feature>
<evidence type="ECO:0000256" key="1">
    <source>
        <dbReference type="SAM" id="MobiDB-lite"/>
    </source>
</evidence>
<protein>
    <submittedName>
        <fullName evidence="2">Uncharacterized protein</fullName>
    </submittedName>
</protein>
<evidence type="ECO:0000313" key="3">
    <source>
        <dbReference type="Proteomes" id="UP000014480"/>
    </source>
</evidence>
<keyword evidence="3" id="KW-1185">Reference proteome</keyword>
<dbReference type="HOGENOM" id="CLU_2687715_0_0_1"/>
<sequence length="74" mass="8938">MNEASSDPYMAFLSEMMTTRLMLEDNGNFDDKLDDKDDDKYDDKDDDKYDDEDDDKYDDDDGYGESNDMWQYRW</sequence>
<name>N4VVE6_COLOR</name>
<dbReference type="AlphaFoldDB" id="N4VVE6"/>
<proteinExistence type="predicted"/>
<gene>
    <name evidence="2" type="ORF">Cob_v002508</name>
</gene>
<reference evidence="3" key="2">
    <citation type="journal article" date="2019" name="Mol. Plant Microbe Interact.">
        <title>Genome sequence resources for four phytopathogenic fungi from the Colletotrichum orbiculare species complex.</title>
        <authorList>
            <person name="Gan P."/>
            <person name="Tsushima A."/>
            <person name="Narusaka M."/>
            <person name="Narusaka Y."/>
            <person name="Takano Y."/>
            <person name="Kubo Y."/>
            <person name="Shirasu K."/>
        </authorList>
    </citation>
    <scope>GENOME REANNOTATION</scope>
    <source>
        <strain evidence="3">104-T / ATCC 96160 / CBS 514.97 / LARS 414 / MAFF 240422</strain>
    </source>
</reference>
<organism evidence="2 3">
    <name type="scientific">Colletotrichum orbiculare (strain 104-T / ATCC 96160 / CBS 514.97 / LARS 414 / MAFF 240422)</name>
    <name type="common">Cucumber anthracnose fungus</name>
    <name type="synonym">Colletotrichum lagenarium</name>
    <dbReference type="NCBI Taxonomy" id="1213857"/>
    <lineage>
        <taxon>Eukaryota</taxon>
        <taxon>Fungi</taxon>
        <taxon>Dikarya</taxon>
        <taxon>Ascomycota</taxon>
        <taxon>Pezizomycotina</taxon>
        <taxon>Sordariomycetes</taxon>
        <taxon>Hypocreomycetidae</taxon>
        <taxon>Glomerellales</taxon>
        <taxon>Glomerellaceae</taxon>
        <taxon>Colletotrichum</taxon>
        <taxon>Colletotrichum orbiculare species complex</taxon>
    </lineage>
</organism>
<reference evidence="3" key="1">
    <citation type="journal article" date="2013" name="New Phytol.">
        <title>Comparative genomic and transcriptomic analyses reveal the hemibiotrophic stage shift of Colletotrichum fungi.</title>
        <authorList>
            <person name="Gan P."/>
            <person name="Ikeda K."/>
            <person name="Irieda H."/>
            <person name="Narusaka M."/>
            <person name="O'Connell R.J."/>
            <person name="Narusaka Y."/>
            <person name="Takano Y."/>
            <person name="Kubo Y."/>
            <person name="Shirasu K."/>
        </authorList>
    </citation>
    <scope>NUCLEOTIDE SEQUENCE [LARGE SCALE GENOMIC DNA]</scope>
    <source>
        <strain evidence="3">104-T / ATCC 96160 / CBS 514.97 / LARS 414 / MAFF 240422</strain>
    </source>
</reference>
<evidence type="ECO:0000313" key="2">
    <source>
        <dbReference type="EMBL" id="TDZ24841.1"/>
    </source>
</evidence>
<comment type="caution">
    <text evidence="2">The sequence shown here is derived from an EMBL/GenBank/DDBJ whole genome shotgun (WGS) entry which is preliminary data.</text>
</comment>